<feature type="non-terminal residue" evidence="1">
    <location>
        <position position="191"/>
    </location>
</feature>
<gene>
    <name evidence="1" type="ORF">LCGC14_2773130</name>
</gene>
<name>A0A0F9B490_9ZZZZ</name>
<organism evidence="1">
    <name type="scientific">marine sediment metagenome</name>
    <dbReference type="NCBI Taxonomy" id="412755"/>
    <lineage>
        <taxon>unclassified sequences</taxon>
        <taxon>metagenomes</taxon>
        <taxon>ecological metagenomes</taxon>
    </lineage>
</organism>
<protein>
    <submittedName>
        <fullName evidence="1">Uncharacterized protein</fullName>
    </submittedName>
</protein>
<dbReference type="AlphaFoldDB" id="A0A0F9B490"/>
<proteinExistence type="predicted"/>
<sequence>MVSKLQHVGTVKIGSESYLLAKTDDRQAWQKEYLHEPPWSEGLPSILSEAQETWHQGGLKSKQGIPGTTEYGQNTDARFPFRILPGPAVTNVTLTSSIANPTRIFEALGYIWLVCGRYVYRVDPSDDSVVQSKDFGAGGTLGVDGMRWEDNTGLVTTDDADQSLWEVTAIDTPDVWAQAESGVKPYRLAAG</sequence>
<reference evidence="1" key="1">
    <citation type="journal article" date="2015" name="Nature">
        <title>Complex archaea that bridge the gap between prokaryotes and eukaryotes.</title>
        <authorList>
            <person name="Spang A."/>
            <person name="Saw J.H."/>
            <person name="Jorgensen S.L."/>
            <person name="Zaremba-Niedzwiedzka K."/>
            <person name="Martijn J."/>
            <person name="Lind A.E."/>
            <person name="van Eijk R."/>
            <person name="Schleper C."/>
            <person name="Guy L."/>
            <person name="Ettema T.J."/>
        </authorList>
    </citation>
    <scope>NUCLEOTIDE SEQUENCE</scope>
</reference>
<evidence type="ECO:0000313" key="1">
    <source>
        <dbReference type="EMBL" id="KKK85454.1"/>
    </source>
</evidence>
<accession>A0A0F9B490</accession>
<comment type="caution">
    <text evidence="1">The sequence shown here is derived from an EMBL/GenBank/DDBJ whole genome shotgun (WGS) entry which is preliminary data.</text>
</comment>
<dbReference type="EMBL" id="LAZR01051302">
    <property type="protein sequence ID" value="KKK85454.1"/>
    <property type="molecule type" value="Genomic_DNA"/>
</dbReference>